<sequence>MPIFDGIGFECGRIVRLWRMCPRVFVGSIDLSLLNDRAAVGFGPEEEMRACFIC</sequence>
<evidence type="ECO:0000313" key="2">
    <source>
        <dbReference type="Proteomes" id="UP000030848"/>
    </source>
</evidence>
<protein>
    <submittedName>
        <fullName evidence="1">Uncharacterized protein</fullName>
    </submittedName>
</protein>
<dbReference type="EMBL" id="JRZE01000006">
    <property type="protein sequence ID" value="KHF43362.1"/>
    <property type="molecule type" value="Genomic_DNA"/>
</dbReference>
<accession>A0A837D7D5</accession>
<organism evidence="1 2">
    <name type="scientific">Saccharomonospora viridis</name>
    <dbReference type="NCBI Taxonomy" id="1852"/>
    <lineage>
        <taxon>Bacteria</taxon>
        <taxon>Bacillati</taxon>
        <taxon>Actinomycetota</taxon>
        <taxon>Actinomycetes</taxon>
        <taxon>Pseudonocardiales</taxon>
        <taxon>Pseudonocardiaceae</taxon>
        <taxon>Saccharomonospora</taxon>
    </lineage>
</organism>
<proteinExistence type="predicted"/>
<dbReference type="Proteomes" id="UP000030848">
    <property type="component" value="Unassembled WGS sequence"/>
</dbReference>
<name>A0A837D7D5_9PSEU</name>
<dbReference type="AlphaFoldDB" id="A0A837D7D5"/>
<comment type="caution">
    <text evidence="1">The sequence shown here is derived from an EMBL/GenBank/DDBJ whole genome shotgun (WGS) entry which is preliminary data.</text>
</comment>
<evidence type="ECO:0000313" key="1">
    <source>
        <dbReference type="EMBL" id="KHF43362.1"/>
    </source>
</evidence>
<gene>
    <name evidence="1" type="ORF">MINT15_35640</name>
</gene>
<reference evidence="1 2" key="1">
    <citation type="submission" date="2014-10" db="EMBL/GenBank/DDBJ databases">
        <title>Genome sequence of Micropolyspora internatus JCM3315.</title>
        <authorList>
            <person name="Shin S.-K."/>
            <person name="Yi H."/>
        </authorList>
    </citation>
    <scope>NUCLEOTIDE SEQUENCE [LARGE SCALE GENOMIC DNA]</scope>
    <source>
        <strain evidence="1 2">JCM 3315</strain>
    </source>
</reference>